<dbReference type="GO" id="GO:0005789">
    <property type="term" value="C:endoplasmic reticulum membrane"/>
    <property type="evidence" value="ECO:0007669"/>
    <property type="project" value="TreeGrafter"/>
</dbReference>
<feature type="compositionally biased region" description="Basic residues" evidence="8">
    <location>
        <begin position="1"/>
        <end position="12"/>
    </location>
</feature>
<feature type="transmembrane region" description="Helical" evidence="9">
    <location>
        <begin position="44"/>
        <end position="61"/>
    </location>
</feature>
<feature type="transmembrane region" description="Helical" evidence="9">
    <location>
        <begin position="284"/>
        <end position="305"/>
    </location>
</feature>
<evidence type="ECO:0000256" key="8">
    <source>
        <dbReference type="SAM" id="MobiDB-lite"/>
    </source>
</evidence>
<dbReference type="InterPro" id="IPR011701">
    <property type="entry name" value="MFS"/>
</dbReference>
<feature type="domain" description="Major facilitator superfamily (MFS) profile" evidence="10">
    <location>
        <begin position="46"/>
        <end position="415"/>
    </location>
</feature>
<feature type="transmembrane region" description="Helical" evidence="9">
    <location>
        <begin position="184"/>
        <end position="208"/>
    </location>
</feature>
<comment type="caution">
    <text evidence="11">The sequence shown here is derived from an EMBL/GenBank/DDBJ whole genome shotgun (WGS) entry which is preliminary data.</text>
</comment>
<evidence type="ECO:0000313" key="11">
    <source>
        <dbReference type="EMBL" id="GMI27093.1"/>
    </source>
</evidence>
<comment type="similarity">
    <text evidence="2">Belongs to the major facilitator superfamily. Organophosphate:Pi antiporter (OPA) (TC 2.A.1.4) family.</text>
</comment>
<feature type="transmembrane region" description="Helical" evidence="9">
    <location>
        <begin position="81"/>
        <end position="100"/>
    </location>
</feature>
<feature type="transmembrane region" description="Helical" evidence="9">
    <location>
        <begin position="214"/>
        <end position="236"/>
    </location>
</feature>
<dbReference type="InterPro" id="IPR036259">
    <property type="entry name" value="MFS_trans_sf"/>
</dbReference>
<dbReference type="EMBL" id="BRYA01000638">
    <property type="protein sequence ID" value="GMI27093.1"/>
    <property type="molecule type" value="Genomic_DNA"/>
</dbReference>
<keyword evidence="3" id="KW-0813">Transport</keyword>
<dbReference type="PANTHER" id="PTHR43184">
    <property type="entry name" value="MAJOR FACILITATOR SUPERFAMILY TRANSPORTER 16, ISOFORM B"/>
    <property type="match status" value="1"/>
</dbReference>
<accession>A0A9W7L305</accession>
<evidence type="ECO:0000259" key="10">
    <source>
        <dbReference type="PROSITE" id="PS50850"/>
    </source>
</evidence>
<dbReference type="PIRSF" id="PIRSF002808">
    <property type="entry name" value="Hexose_phosphate_transp"/>
    <property type="match status" value="1"/>
</dbReference>
<evidence type="ECO:0000256" key="6">
    <source>
        <dbReference type="ARBA" id="ARBA00022989"/>
    </source>
</evidence>
<organism evidence="11 12">
    <name type="scientific">Triparma columacea</name>
    <dbReference type="NCBI Taxonomy" id="722753"/>
    <lineage>
        <taxon>Eukaryota</taxon>
        <taxon>Sar</taxon>
        <taxon>Stramenopiles</taxon>
        <taxon>Ochrophyta</taxon>
        <taxon>Bolidophyceae</taxon>
        <taxon>Parmales</taxon>
        <taxon>Triparmaceae</taxon>
        <taxon>Triparma</taxon>
    </lineage>
</organism>
<gene>
    <name evidence="11" type="ORF">TrCOL_g6198</name>
</gene>
<keyword evidence="5 9" id="KW-0812">Transmembrane</keyword>
<evidence type="ECO:0000256" key="9">
    <source>
        <dbReference type="SAM" id="Phobius"/>
    </source>
</evidence>
<protein>
    <recommendedName>
        <fullName evidence="10">Major facilitator superfamily (MFS) profile domain-containing protein</fullName>
    </recommendedName>
</protein>
<keyword evidence="6 9" id="KW-1133">Transmembrane helix</keyword>
<evidence type="ECO:0000313" key="12">
    <source>
        <dbReference type="Proteomes" id="UP001165065"/>
    </source>
</evidence>
<keyword evidence="12" id="KW-1185">Reference proteome</keyword>
<dbReference type="PROSITE" id="PS50850">
    <property type="entry name" value="MFS"/>
    <property type="match status" value="1"/>
</dbReference>
<sequence length="415" mass="45043">MYGGKKTTKVHGHPTADPGETTSLLSSGGSGSGQNLKRLKSYQWWAYFVTFGAYFMAHFSRKCYSTVKPQLKTEAGLNQNILSEMDSVFMATYAIGSFISGRLGDTYRPTTIVALGLLGSGICLFAMTIGIVFEFEKASESFGNLFYLSTYFIFGFFQSSGGPVGTAIMGNWFCDPASKKNRGLIFGTWTCHQYLGDIIAAVCTAILLHFKVVYWWSLVIPAVCNLGWGFLCMYCLTPEPEEMGIDTSSFNPKKAAAAAKSTADSPAAPAKPIGFMDALMIPNVAGYAFAFGFFKLTNYVLFFWLPYFLSLHFDPSTANLVSTLYSFGMMPGGIIVGKVSDIFGGRRACVIACFQVCLVPLLWVMAETSEKLPIGAMMTMLCLMGILIGGPNNILTSAVAADLSEHPSIKGNSKR</sequence>
<dbReference type="Gene3D" id="1.20.1250.20">
    <property type="entry name" value="MFS general substrate transporter like domains"/>
    <property type="match status" value="2"/>
</dbReference>
<feature type="transmembrane region" description="Helical" evidence="9">
    <location>
        <begin position="317"/>
        <end position="336"/>
    </location>
</feature>
<proteinExistence type="inferred from homology"/>
<dbReference type="GO" id="GO:0022857">
    <property type="term" value="F:transmembrane transporter activity"/>
    <property type="evidence" value="ECO:0007669"/>
    <property type="project" value="InterPro"/>
</dbReference>
<dbReference type="AlphaFoldDB" id="A0A9W7L305"/>
<comment type="subcellular location">
    <subcellularLocation>
        <location evidence="1">Membrane</location>
        <topology evidence="1">Multi-pass membrane protein</topology>
    </subcellularLocation>
</comment>
<reference evidence="12" key="1">
    <citation type="journal article" date="2023" name="Commun. Biol.">
        <title>Genome analysis of Parmales, the sister group of diatoms, reveals the evolutionary specialization of diatoms from phago-mixotrophs to photoautotrophs.</title>
        <authorList>
            <person name="Ban H."/>
            <person name="Sato S."/>
            <person name="Yoshikawa S."/>
            <person name="Yamada K."/>
            <person name="Nakamura Y."/>
            <person name="Ichinomiya M."/>
            <person name="Sato N."/>
            <person name="Blanc-Mathieu R."/>
            <person name="Endo H."/>
            <person name="Kuwata A."/>
            <person name="Ogata H."/>
        </authorList>
    </citation>
    <scope>NUCLEOTIDE SEQUENCE [LARGE SCALE GENOMIC DNA]</scope>
</reference>
<evidence type="ECO:0000256" key="5">
    <source>
        <dbReference type="ARBA" id="ARBA00022692"/>
    </source>
</evidence>
<keyword evidence="4" id="KW-0762">Sugar transport</keyword>
<dbReference type="OrthoDB" id="3639251at2759"/>
<keyword evidence="7 9" id="KW-0472">Membrane</keyword>
<evidence type="ECO:0000256" key="2">
    <source>
        <dbReference type="ARBA" id="ARBA00009598"/>
    </source>
</evidence>
<dbReference type="Proteomes" id="UP001165065">
    <property type="component" value="Unassembled WGS sequence"/>
</dbReference>
<evidence type="ECO:0000256" key="7">
    <source>
        <dbReference type="ARBA" id="ARBA00023136"/>
    </source>
</evidence>
<feature type="transmembrane region" description="Helical" evidence="9">
    <location>
        <begin position="372"/>
        <end position="390"/>
    </location>
</feature>
<dbReference type="Pfam" id="PF07690">
    <property type="entry name" value="MFS_1"/>
    <property type="match status" value="1"/>
</dbReference>
<evidence type="ECO:0000256" key="1">
    <source>
        <dbReference type="ARBA" id="ARBA00004141"/>
    </source>
</evidence>
<name>A0A9W7L305_9STRA</name>
<dbReference type="InterPro" id="IPR020846">
    <property type="entry name" value="MFS_dom"/>
</dbReference>
<dbReference type="SUPFAM" id="SSF103473">
    <property type="entry name" value="MFS general substrate transporter"/>
    <property type="match status" value="1"/>
</dbReference>
<dbReference type="InterPro" id="IPR000849">
    <property type="entry name" value="Sugar_P_transporter"/>
</dbReference>
<feature type="transmembrane region" description="Helical" evidence="9">
    <location>
        <begin position="112"/>
        <end position="133"/>
    </location>
</feature>
<dbReference type="PANTHER" id="PTHR43184:SF12">
    <property type="entry name" value="SUGAR PHOSPHATE EXCHANGER 3"/>
    <property type="match status" value="1"/>
</dbReference>
<evidence type="ECO:0000256" key="3">
    <source>
        <dbReference type="ARBA" id="ARBA00022448"/>
    </source>
</evidence>
<feature type="transmembrane region" description="Helical" evidence="9">
    <location>
        <begin position="145"/>
        <end position="172"/>
    </location>
</feature>
<evidence type="ECO:0000256" key="4">
    <source>
        <dbReference type="ARBA" id="ARBA00022597"/>
    </source>
</evidence>
<feature type="transmembrane region" description="Helical" evidence="9">
    <location>
        <begin position="348"/>
        <end position="366"/>
    </location>
</feature>
<feature type="region of interest" description="Disordered" evidence="8">
    <location>
        <begin position="1"/>
        <end position="34"/>
    </location>
</feature>